<dbReference type="PRINTS" id="PR00368">
    <property type="entry name" value="FADPNR"/>
</dbReference>
<dbReference type="InterPro" id="IPR016156">
    <property type="entry name" value="FAD/NAD-linked_Rdtase_dimer_sf"/>
</dbReference>
<dbReference type="InterPro" id="IPR015323">
    <property type="entry name" value="FlavoCytC_S_DH_flav-bd"/>
</dbReference>
<protein>
    <submittedName>
        <fullName evidence="6">FAD-dependent oxidoreductase</fullName>
    </submittedName>
</protein>
<dbReference type="InterPro" id="IPR052541">
    <property type="entry name" value="SQRD"/>
</dbReference>
<evidence type="ECO:0000256" key="2">
    <source>
        <dbReference type="ARBA" id="ARBA00022827"/>
    </source>
</evidence>
<dbReference type="InterPro" id="IPR006311">
    <property type="entry name" value="TAT_signal"/>
</dbReference>
<dbReference type="GO" id="GO:0050660">
    <property type="term" value="F:flavin adenine dinucleotide binding"/>
    <property type="evidence" value="ECO:0007669"/>
    <property type="project" value="InterPro"/>
</dbReference>
<dbReference type="Pfam" id="PF07992">
    <property type="entry name" value="Pyr_redox_2"/>
    <property type="match status" value="1"/>
</dbReference>
<name>A0A931I197_9HYPH</name>
<evidence type="ECO:0000259" key="4">
    <source>
        <dbReference type="Pfam" id="PF09242"/>
    </source>
</evidence>
<dbReference type="AlphaFoldDB" id="A0A931I197"/>
<keyword evidence="7" id="KW-1185">Reference proteome</keyword>
<dbReference type="EMBL" id="JADZLT010000048">
    <property type="protein sequence ID" value="MBH0237559.1"/>
    <property type="molecule type" value="Genomic_DNA"/>
</dbReference>
<keyword evidence="2" id="KW-0274">FAD</keyword>
<dbReference type="SUPFAM" id="SSF55424">
    <property type="entry name" value="FAD/NAD-linked reductases, dimerisation (C-terminal) domain"/>
    <property type="match status" value="1"/>
</dbReference>
<dbReference type="InterPro" id="IPR049386">
    <property type="entry name" value="FCSD_central"/>
</dbReference>
<dbReference type="Proteomes" id="UP000631694">
    <property type="component" value="Unassembled WGS sequence"/>
</dbReference>
<dbReference type="SUPFAM" id="SSF51905">
    <property type="entry name" value="FAD/NAD(P)-binding domain"/>
    <property type="match status" value="2"/>
</dbReference>
<accession>A0A931I197</accession>
<dbReference type="PROSITE" id="PS51318">
    <property type="entry name" value="TAT"/>
    <property type="match status" value="1"/>
</dbReference>
<evidence type="ECO:0000313" key="6">
    <source>
        <dbReference type="EMBL" id="MBH0237559.1"/>
    </source>
</evidence>
<feature type="domain" description="FAD/NAD(P)-binding" evidence="3">
    <location>
        <begin position="32"/>
        <end position="148"/>
    </location>
</feature>
<dbReference type="GO" id="GO:0016491">
    <property type="term" value="F:oxidoreductase activity"/>
    <property type="evidence" value="ECO:0007669"/>
    <property type="project" value="InterPro"/>
</dbReference>
<reference evidence="6" key="1">
    <citation type="submission" date="2020-12" db="EMBL/GenBank/DDBJ databases">
        <title>Methylobrevis albus sp. nov., isolated from fresh water lack sediment.</title>
        <authorList>
            <person name="Zou Q."/>
        </authorList>
    </citation>
    <scope>NUCLEOTIDE SEQUENCE</scope>
    <source>
        <strain evidence="6">L22</strain>
    </source>
</reference>
<proteinExistence type="predicted"/>
<dbReference type="Gene3D" id="3.90.760.10">
    <property type="entry name" value="Flavocytochrome c sulphide dehydrogenase, flavin-binding domain"/>
    <property type="match status" value="1"/>
</dbReference>
<dbReference type="PANTHER" id="PTHR43755">
    <property type="match status" value="1"/>
</dbReference>
<sequence>MTIHRRDLLKALATGAATLAAPAVARGQARPRIVIVGGGAGGATLAVTLARAHPGAFDIVLIEQDERYVTCFFSNLYLGGLASFESLGHGYGGLAGLGIELVTERATSIDRDRRSVATPSRPAIAYDRLVVAPGVELDYASVPGYSAEAAELLPHAWKAGPQTRLLKAQLDAVEDGGTIVMLAPPNPFRCPPGPYERISMMAYALQQSGRSKARIVVLDAKEKFSKQALFMEGWQRHYPGMVEWLPPSVHGGIDHIDVNTRTVVADLDSFTGALVNVIPAQKAGITAQQAGLVDESGWCPVDAASMRSTLDAAVFVLGDASKAGDMPKSAFAASSQAKVAATAIAADLIGRPTIEPRYFNTCWSRITAEDCVKVGALYLPAEGKITTTADFVSQPGEPDAERAAAARESEAWYGAITAGMFAT</sequence>
<dbReference type="InterPro" id="IPR036188">
    <property type="entry name" value="FAD/NAD-bd_sf"/>
</dbReference>
<keyword evidence="1" id="KW-0285">Flavoprotein</keyword>
<evidence type="ECO:0000259" key="3">
    <source>
        <dbReference type="Pfam" id="PF07992"/>
    </source>
</evidence>
<dbReference type="Pfam" id="PF21706">
    <property type="entry name" value="FCSD_central"/>
    <property type="match status" value="1"/>
</dbReference>
<dbReference type="PANTHER" id="PTHR43755:SF1">
    <property type="entry name" value="FAD-DEPENDENT PYRIDINE NUCLEOTIDE-DISULPHIDE OXIDOREDUCTASE"/>
    <property type="match status" value="1"/>
</dbReference>
<dbReference type="Pfam" id="PF09242">
    <property type="entry name" value="FCSD-flav_bind"/>
    <property type="match status" value="1"/>
</dbReference>
<dbReference type="InterPro" id="IPR037092">
    <property type="entry name" value="FlavoCytC_S_DH_flav-bd_sf"/>
</dbReference>
<evidence type="ECO:0000256" key="1">
    <source>
        <dbReference type="ARBA" id="ARBA00022630"/>
    </source>
</evidence>
<gene>
    <name evidence="6" type="ORF">I5731_07000</name>
</gene>
<dbReference type="RefSeq" id="WP_197310655.1">
    <property type="nucleotide sequence ID" value="NZ_JADZLT010000048.1"/>
</dbReference>
<feature type="domain" description="Flavocytochrome c sulphide dehydrogenase flavin-binding" evidence="4">
    <location>
        <begin position="355"/>
        <end position="421"/>
    </location>
</feature>
<organism evidence="6 7">
    <name type="scientific">Methylobrevis albus</name>
    <dbReference type="NCBI Taxonomy" id="2793297"/>
    <lineage>
        <taxon>Bacteria</taxon>
        <taxon>Pseudomonadati</taxon>
        <taxon>Pseudomonadota</taxon>
        <taxon>Alphaproteobacteria</taxon>
        <taxon>Hyphomicrobiales</taxon>
        <taxon>Pleomorphomonadaceae</taxon>
        <taxon>Methylobrevis</taxon>
    </lineage>
</organism>
<comment type="caution">
    <text evidence="6">The sequence shown here is derived from an EMBL/GenBank/DDBJ whole genome shotgun (WGS) entry which is preliminary data.</text>
</comment>
<evidence type="ECO:0000259" key="5">
    <source>
        <dbReference type="Pfam" id="PF21706"/>
    </source>
</evidence>
<dbReference type="Gene3D" id="3.50.50.60">
    <property type="entry name" value="FAD/NAD(P)-binding domain"/>
    <property type="match status" value="2"/>
</dbReference>
<evidence type="ECO:0000313" key="7">
    <source>
        <dbReference type="Proteomes" id="UP000631694"/>
    </source>
</evidence>
<feature type="domain" description="Sulfide dehydrogenase [flavocytochrome c] flavoprotein chain central" evidence="5">
    <location>
        <begin position="163"/>
        <end position="279"/>
    </location>
</feature>
<dbReference type="InterPro" id="IPR023753">
    <property type="entry name" value="FAD/NAD-binding_dom"/>
</dbReference>